<accession>A0A5C6WZ37</accession>
<protein>
    <submittedName>
        <fullName evidence="1">DUF1963 domain-containing protein</fullName>
    </submittedName>
</protein>
<name>A0A5C6WZ37_9DELT</name>
<dbReference type="InterPro" id="IPR035948">
    <property type="entry name" value="YwqG-like_sf"/>
</dbReference>
<dbReference type="Pfam" id="PF09234">
    <property type="entry name" value="DUF1963"/>
    <property type="match status" value="1"/>
</dbReference>
<dbReference type="RefSeq" id="WP_146977492.1">
    <property type="nucleotide sequence ID" value="NZ_VOSL01000147.1"/>
</dbReference>
<gene>
    <name evidence="1" type="ORF">FRC96_20880</name>
</gene>
<evidence type="ECO:0000313" key="2">
    <source>
        <dbReference type="Proteomes" id="UP000321046"/>
    </source>
</evidence>
<evidence type="ECO:0000313" key="1">
    <source>
        <dbReference type="EMBL" id="TXD31619.1"/>
    </source>
</evidence>
<dbReference type="SUPFAM" id="SSF103032">
    <property type="entry name" value="Hypothetical protein YwqG"/>
    <property type="match status" value="1"/>
</dbReference>
<dbReference type="Gene3D" id="2.30.320.10">
    <property type="entry name" value="YwqG-like"/>
    <property type="match status" value="1"/>
</dbReference>
<proteinExistence type="predicted"/>
<organism evidence="1 2">
    <name type="scientific">Lujinxingia vulgaris</name>
    <dbReference type="NCBI Taxonomy" id="2600176"/>
    <lineage>
        <taxon>Bacteria</taxon>
        <taxon>Deltaproteobacteria</taxon>
        <taxon>Bradymonadales</taxon>
        <taxon>Lujinxingiaceae</taxon>
        <taxon>Lujinxingia</taxon>
    </lineage>
</organism>
<dbReference type="InterPro" id="IPR015315">
    <property type="entry name" value="DUF1963"/>
</dbReference>
<sequence length="242" mass="26809">MNNETILPPTILTHRRTAYRPVTTEGDGELTASKFSGRPWLKADESWPTCPNCNTAQQLFVQLNLASLPPAEQTRLGDHGLLQLFYCTSSDPLCEVQCEAYFPFARSVMARRIDDPSAPANTAAQGPAEPLAARRIEGWEAIDDDVPGWEELYQMGDQLSPEEEEALDKAERPATGDKLGGWPAWVQGVEYPSCPQCDARMELVLQIDSEDNLPYMFGDMGAGHLTCCPNHPDVLTFAWACY</sequence>
<dbReference type="Proteomes" id="UP000321046">
    <property type="component" value="Unassembled WGS sequence"/>
</dbReference>
<comment type="caution">
    <text evidence="1">The sequence shown here is derived from an EMBL/GenBank/DDBJ whole genome shotgun (WGS) entry which is preliminary data.</text>
</comment>
<dbReference type="OrthoDB" id="5351532at2"/>
<dbReference type="AlphaFoldDB" id="A0A5C6WZ37"/>
<reference evidence="1 2" key="1">
    <citation type="submission" date="2019-08" db="EMBL/GenBank/DDBJ databases">
        <title>Bradymonadales sp. TMQ2.</title>
        <authorList>
            <person name="Liang Q."/>
        </authorList>
    </citation>
    <scope>NUCLEOTIDE SEQUENCE [LARGE SCALE GENOMIC DNA]</scope>
    <source>
        <strain evidence="1 2">TMQ2</strain>
    </source>
</reference>
<dbReference type="EMBL" id="VOSL01000147">
    <property type="protein sequence ID" value="TXD31619.1"/>
    <property type="molecule type" value="Genomic_DNA"/>
</dbReference>
<dbReference type="PANTHER" id="PTHR36436:SF6">
    <property type="entry name" value="SLL5081 PROTEIN"/>
    <property type="match status" value="1"/>
</dbReference>
<dbReference type="PANTHER" id="PTHR36436">
    <property type="entry name" value="SLL5081 PROTEIN"/>
    <property type="match status" value="1"/>
</dbReference>